<accession>A0ABT1D115</accession>
<comment type="function">
    <text evidence="1 4">Catalyzes the insertion of molybdate into adenylated molybdopterin with the concomitant release of AMP.</text>
</comment>
<comment type="pathway">
    <text evidence="4">Cofactor biosynthesis; molybdopterin biosynthesis.</text>
</comment>
<dbReference type="SUPFAM" id="SSF63867">
    <property type="entry name" value="MoeA C-terminal domain-like"/>
    <property type="match status" value="1"/>
</dbReference>
<evidence type="ECO:0000313" key="6">
    <source>
        <dbReference type="EMBL" id="MCO6414959.1"/>
    </source>
</evidence>
<comment type="cofactor">
    <cofactor evidence="4">
        <name>Mg(2+)</name>
        <dbReference type="ChEBI" id="CHEBI:18420"/>
    </cofactor>
</comment>
<evidence type="ECO:0000256" key="4">
    <source>
        <dbReference type="RuleBase" id="RU365090"/>
    </source>
</evidence>
<dbReference type="Pfam" id="PF03453">
    <property type="entry name" value="MoeA_N"/>
    <property type="match status" value="1"/>
</dbReference>
<evidence type="ECO:0000256" key="2">
    <source>
        <dbReference type="ARBA" id="ARBA00010763"/>
    </source>
</evidence>
<dbReference type="PANTHER" id="PTHR10192:SF5">
    <property type="entry name" value="GEPHYRIN"/>
    <property type="match status" value="1"/>
</dbReference>
<organism evidence="6 7">
    <name type="scientific">Siccirubricoccus soli</name>
    <dbReference type="NCBI Taxonomy" id="2899147"/>
    <lineage>
        <taxon>Bacteria</taxon>
        <taxon>Pseudomonadati</taxon>
        <taxon>Pseudomonadota</taxon>
        <taxon>Alphaproteobacteria</taxon>
        <taxon>Acetobacterales</taxon>
        <taxon>Roseomonadaceae</taxon>
        <taxon>Siccirubricoccus</taxon>
    </lineage>
</organism>
<dbReference type="Pfam" id="PF00994">
    <property type="entry name" value="MoCF_biosynth"/>
    <property type="match status" value="1"/>
</dbReference>
<dbReference type="SUPFAM" id="SSF63882">
    <property type="entry name" value="MoeA N-terminal region -like"/>
    <property type="match status" value="1"/>
</dbReference>
<dbReference type="InterPro" id="IPR005110">
    <property type="entry name" value="MoeA_linker/N"/>
</dbReference>
<name>A0ABT1D115_9PROT</name>
<evidence type="ECO:0000256" key="1">
    <source>
        <dbReference type="ARBA" id="ARBA00002901"/>
    </source>
</evidence>
<reference evidence="6 7" key="1">
    <citation type="submission" date="2021-12" db="EMBL/GenBank/DDBJ databases">
        <title>Siccirubricoccus leaddurans sp. nov., a high concentration Zn2+ tolerance bacterium.</title>
        <authorList>
            <person name="Cao Y."/>
        </authorList>
    </citation>
    <scope>NUCLEOTIDE SEQUENCE [LARGE SCALE GENOMIC DNA]</scope>
    <source>
        <strain evidence="6 7">KC 17139</strain>
    </source>
</reference>
<dbReference type="Gene3D" id="3.90.105.10">
    <property type="entry name" value="Molybdopterin biosynthesis moea protein, domain 2"/>
    <property type="match status" value="1"/>
</dbReference>
<gene>
    <name evidence="6" type="ORF">JYK14_02050</name>
</gene>
<keyword evidence="7" id="KW-1185">Reference proteome</keyword>
<dbReference type="SUPFAM" id="SSF53218">
    <property type="entry name" value="Molybdenum cofactor biosynthesis proteins"/>
    <property type="match status" value="1"/>
</dbReference>
<dbReference type="InterPro" id="IPR001453">
    <property type="entry name" value="MoaB/Mog_dom"/>
</dbReference>
<keyword evidence="4" id="KW-0501">Molybdenum cofactor biosynthesis</keyword>
<dbReference type="InterPro" id="IPR036688">
    <property type="entry name" value="MoeA_C_domain_IV_sf"/>
</dbReference>
<sequence>MPLRLTAPEAALARLLALAPTPVAPLLLPVAEALGLVLAEDLRTAAPVPPVPVARRDGYAVAAAETLGAGPYAPLPLATPPRAIGIGDPLPPGCDAVLPGFDLLPDPPFPQALQPAAPWDGVRRPGEEIAAGTRLRAAGEVLAPRDLPALAALGLDRVAVRRPRLGWIATGAEMLADPARDRLRPLTAALAPEAALRPLPPVPDAPDAIAATLRAAAPAHDLLILAGGTGEGQADDSAAGLAAAGRLVLHGLGTRPGMTAGFGEVAGRPVLLLPGQQEDAIAALLLLGRPLLARLAAARPAAPRRLRLTRKIASAVGLAEWVPLREVAPGQAEPLAVGSLPAAALAAAAALLLVPPESEGFEAGAEVAALPW</sequence>
<feature type="domain" description="MoaB/Mog" evidence="5">
    <location>
        <begin position="166"/>
        <end position="294"/>
    </location>
</feature>
<dbReference type="InterPro" id="IPR036425">
    <property type="entry name" value="MoaB/Mog-like_dom_sf"/>
</dbReference>
<comment type="similarity">
    <text evidence="2 4">Belongs to the MoeA family.</text>
</comment>
<protein>
    <recommendedName>
        <fullName evidence="4">Molybdopterin molybdenumtransferase</fullName>
        <ecNumber evidence="4">2.10.1.1</ecNumber>
    </recommendedName>
</protein>
<dbReference type="InterPro" id="IPR036135">
    <property type="entry name" value="MoeA_linker/N_sf"/>
</dbReference>
<dbReference type="Gene3D" id="2.170.190.11">
    <property type="entry name" value="Molybdopterin biosynthesis moea protein, domain 3"/>
    <property type="match status" value="1"/>
</dbReference>
<dbReference type="SMART" id="SM00852">
    <property type="entry name" value="MoCF_biosynth"/>
    <property type="match status" value="1"/>
</dbReference>
<dbReference type="Gene3D" id="3.40.980.10">
    <property type="entry name" value="MoaB/Mog-like domain"/>
    <property type="match status" value="1"/>
</dbReference>
<dbReference type="EMBL" id="JAFIRR010000010">
    <property type="protein sequence ID" value="MCO6414959.1"/>
    <property type="molecule type" value="Genomic_DNA"/>
</dbReference>
<proteinExistence type="inferred from homology"/>
<comment type="caution">
    <text evidence="6">The sequence shown here is derived from an EMBL/GenBank/DDBJ whole genome shotgun (WGS) entry which is preliminary data.</text>
</comment>
<evidence type="ECO:0000256" key="3">
    <source>
        <dbReference type="ARBA" id="ARBA00047317"/>
    </source>
</evidence>
<evidence type="ECO:0000259" key="5">
    <source>
        <dbReference type="SMART" id="SM00852"/>
    </source>
</evidence>
<dbReference type="RefSeq" id="WP_252951549.1">
    <property type="nucleotide sequence ID" value="NZ_JAFIRR010000010.1"/>
</dbReference>
<dbReference type="EC" id="2.10.1.1" evidence="4"/>
<keyword evidence="4" id="KW-0479">Metal-binding</keyword>
<comment type="catalytic activity">
    <reaction evidence="3">
        <text>adenylyl-molybdopterin + molybdate = Mo-molybdopterin + AMP + H(+)</text>
        <dbReference type="Rhea" id="RHEA:35047"/>
        <dbReference type="ChEBI" id="CHEBI:15378"/>
        <dbReference type="ChEBI" id="CHEBI:36264"/>
        <dbReference type="ChEBI" id="CHEBI:62727"/>
        <dbReference type="ChEBI" id="CHEBI:71302"/>
        <dbReference type="ChEBI" id="CHEBI:456215"/>
        <dbReference type="EC" id="2.10.1.1"/>
    </reaction>
</comment>
<evidence type="ECO:0000313" key="7">
    <source>
        <dbReference type="Proteomes" id="UP001523392"/>
    </source>
</evidence>
<dbReference type="InterPro" id="IPR038987">
    <property type="entry name" value="MoeA-like"/>
</dbReference>
<keyword evidence="4" id="KW-0808">Transferase</keyword>
<keyword evidence="4" id="KW-0460">Magnesium</keyword>
<dbReference type="Proteomes" id="UP001523392">
    <property type="component" value="Unassembled WGS sequence"/>
</dbReference>
<keyword evidence="4" id="KW-0500">Molybdenum</keyword>
<dbReference type="Gene3D" id="2.40.340.10">
    <property type="entry name" value="MoeA, C-terminal, domain IV"/>
    <property type="match status" value="1"/>
</dbReference>
<dbReference type="PANTHER" id="PTHR10192">
    <property type="entry name" value="MOLYBDOPTERIN BIOSYNTHESIS PROTEIN"/>
    <property type="match status" value="1"/>
</dbReference>